<dbReference type="CDD" id="cd05233">
    <property type="entry name" value="SDR_c"/>
    <property type="match status" value="1"/>
</dbReference>
<dbReference type="PANTHER" id="PTHR43669:SF12">
    <property type="entry name" value="BLR5618 PROTEIN"/>
    <property type="match status" value="1"/>
</dbReference>
<reference evidence="4 5" key="1">
    <citation type="submission" date="2019-11" db="EMBL/GenBank/DDBJ databases">
        <authorList>
            <person name="Dong K."/>
        </authorList>
    </citation>
    <scope>NUCLEOTIDE SEQUENCE [LARGE SCALE GENOMIC DNA]</scope>
    <source>
        <strain evidence="4 5">NBRC 111993</strain>
    </source>
</reference>
<dbReference type="PRINTS" id="PR00080">
    <property type="entry name" value="SDRFAMILY"/>
</dbReference>
<dbReference type="GO" id="GO:0016491">
    <property type="term" value="F:oxidoreductase activity"/>
    <property type="evidence" value="ECO:0007669"/>
    <property type="project" value="UniProtKB-KW"/>
</dbReference>
<dbReference type="PRINTS" id="PR00081">
    <property type="entry name" value="GDHRDH"/>
</dbReference>
<gene>
    <name evidence="4" type="ORF">GL286_03880</name>
</gene>
<dbReference type="InterPro" id="IPR036291">
    <property type="entry name" value="NAD(P)-bd_dom_sf"/>
</dbReference>
<dbReference type="RefSeq" id="WP_155094200.1">
    <property type="nucleotide sequence ID" value="NZ_WMIE01000001.1"/>
</dbReference>
<dbReference type="Gene3D" id="3.40.50.720">
    <property type="entry name" value="NAD(P)-binding Rossmann-like Domain"/>
    <property type="match status" value="1"/>
</dbReference>
<dbReference type="PANTHER" id="PTHR43669">
    <property type="entry name" value="5-KETO-D-GLUCONATE 5-REDUCTASE"/>
    <property type="match status" value="1"/>
</dbReference>
<dbReference type="SUPFAM" id="SSF51735">
    <property type="entry name" value="NAD(P)-binding Rossmann-fold domains"/>
    <property type="match status" value="1"/>
</dbReference>
<proteinExistence type="inferred from homology"/>
<name>A0A6L6J9Q1_9RHOB</name>
<dbReference type="InterPro" id="IPR002347">
    <property type="entry name" value="SDR_fam"/>
</dbReference>
<dbReference type="Pfam" id="PF00106">
    <property type="entry name" value="adh_short"/>
    <property type="match status" value="1"/>
</dbReference>
<keyword evidence="5" id="KW-1185">Reference proteome</keyword>
<evidence type="ECO:0000256" key="2">
    <source>
        <dbReference type="ARBA" id="ARBA00023002"/>
    </source>
</evidence>
<dbReference type="OrthoDB" id="658698at2"/>
<dbReference type="AlphaFoldDB" id="A0A6L6J9Q1"/>
<dbReference type="EMBL" id="WMIE01000001">
    <property type="protein sequence ID" value="MTH76864.1"/>
    <property type="molecule type" value="Genomic_DNA"/>
</dbReference>
<comment type="similarity">
    <text evidence="1 3">Belongs to the short-chain dehydrogenases/reductases (SDR) family.</text>
</comment>
<organism evidence="4 5">
    <name type="scientific">Paracoccus aestuariivivens</name>
    <dbReference type="NCBI Taxonomy" id="1820333"/>
    <lineage>
        <taxon>Bacteria</taxon>
        <taxon>Pseudomonadati</taxon>
        <taxon>Pseudomonadota</taxon>
        <taxon>Alphaproteobacteria</taxon>
        <taxon>Rhodobacterales</taxon>
        <taxon>Paracoccaceae</taxon>
        <taxon>Paracoccus</taxon>
    </lineage>
</organism>
<comment type="caution">
    <text evidence="4">The sequence shown here is derived from an EMBL/GenBank/DDBJ whole genome shotgun (WGS) entry which is preliminary data.</text>
</comment>
<sequence length="244" mass="25311">MPLAIITGAGSGIGRAVAVELAGRGWDIVLAGRRAEGLEETARLAGRGLPVPTDVSNAASVAALFAAAKAEYGRIDMLFNNAGTNTPAVPFETLTPEALSEVIAVNLTGPLLCAREAVAAMKVQSRQGGRIINNGSVSAYGPRPHSVAYTASKHGITGLTKSLILDCRDYGISVCQVDIGNAATARTDRMSQGVPQANGTTAIEPRMDVEMLARHIAGLAELPAEVMVPFSTIMPTTMPLYGRG</sequence>
<dbReference type="FunFam" id="3.40.50.720:FF:000084">
    <property type="entry name" value="Short-chain dehydrogenase reductase"/>
    <property type="match status" value="1"/>
</dbReference>
<evidence type="ECO:0000256" key="3">
    <source>
        <dbReference type="RuleBase" id="RU000363"/>
    </source>
</evidence>
<evidence type="ECO:0000256" key="1">
    <source>
        <dbReference type="ARBA" id="ARBA00006484"/>
    </source>
</evidence>
<evidence type="ECO:0000313" key="4">
    <source>
        <dbReference type="EMBL" id="MTH76864.1"/>
    </source>
</evidence>
<dbReference type="Proteomes" id="UP000478183">
    <property type="component" value="Unassembled WGS sequence"/>
</dbReference>
<keyword evidence="2" id="KW-0560">Oxidoreductase</keyword>
<accession>A0A6L6J9Q1</accession>
<protein>
    <submittedName>
        <fullName evidence="4">SDR family NAD(P)-dependent oxidoreductase</fullName>
    </submittedName>
</protein>
<evidence type="ECO:0000313" key="5">
    <source>
        <dbReference type="Proteomes" id="UP000478183"/>
    </source>
</evidence>